<keyword evidence="2 6" id="KW-0540">Nuclease</keyword>
<accession>A0ABX7II21</accession>
<evidence type="ECO:0000256" key="4">
    <source>
        <dbReference type="ARBA" id="ARBA00022801"/>
    </source>
</evidence>
<dbReference type="HAMAP" id="MF_00227">
    <property type="entry name" value="RNase_P"/>
    <property type="match status" value="1"/>
</dbReference>
<keyword evidence="5 6" id="KW-0694">RNA-binding</keyword>
<dbReference type="Proteomes" id="UP000602653">
    <property type="component" value="Chromosome"/>
</dbReference>
<proteinExistence type="inferred from homology"/>
<dbReference type="Pfam" id="PF00825">
    <property type="entry name" value="Ribonuclease_P"/>
    <property type="match status" value="1"/>
</dbReference>
<dbReference type="InterPro" id="IPR020568">
    <property type="entry name" value="Ribosomal_Su5_D2-typ_SF"/>
</dbReference>
<dbReference type="InterPro" id="IPR000100">
    <property type="entry name" value="RNase_P"/>
</dbReference>
<keyword evidence="4 6" id="KW-0378">Hydrolase</keyword>
<dbReference type="RefSeq" id="WP_204424493.1">
    <property type="nucleotide sequence ID" value="NZ_CP070228.1"/>
</dbReference>
<evidence type="ECO:0000256" key="2">
    <source>
        <dbReference type="ARBA" id="ARBA00022722"/>
    </source>
</evidence>
<evidence type="ECO:0000256" key="3">
    <source>
        <dbReference type="ARBA" id="ARBA00022759"/>
    </source>
</evidence>
<evidence type="ECO:0000256" key="5">
    <source>
        <dbReference type="ARBA" id="ARBA00022884"/>
    </source>
</evidence>
<dbReference type="InterPro" id="IPR014721">
    <property type="entry name" value="Ribsml_uS5_D2-typ_fold_subgr"/>
</dbReference>
<evidence type="ECO:0000256" key="7">
    <source>
        <dbReference type="NCBIfam" id="TIGR00188"/>
    </source>
</evidence>
<sequence length="120" mass="13241">MLPAANRLRTSGDFARTVRHGRRSGNSLVVVYFLEDSDHNEADLSTKVGFVVGKKVGNSVIRHTVSRKLRHVVRNFLEEVKPGIIVVRANPDAATATSSELHNALTRALHRAQAWTSDKS</sequence>
<evidence type="ECO:0000313" key="9">
    <source>
        <dbReference type="Proteomes" id="UP000602653"/>
    </source>
</evidence>
<comment type="function">
    <text evidence="6">RNaseP catalyzes the removal of the 5'-leader sequence from pre-tRNA to produce the mature 5'-terminus. It can also cleave other RNA substrates such as 4.5S RNA. The protein component plays an auxiliary but essential role in vivo by binding to the 5'-leader sequence and broadening the substrate specificity of the ribozyme.</text>
</comment>
<gene>
    <name evidence="6 8" type="primary">rnpA</name>
    <name evidence="8" type="ORF">JTE88_08995</name>
</gene>
<protein>
    <recommendedName>
        <fullName evidence="6 7">Ribonuclease P protein component</fullName>
        <shortName evidence="6">RNase P protein</shortName>
        <shortName evidence="6">RNaseP protein</shortName>
        <ecNumber evidence="6 7">3.1.26.5</ecNumber>
    </recommendedName>
    <alternativeName>
        <fullName evidence="6">Protein C5</fullName>
    </alternativeName>
</protein>
<comment type="similarity">
    <text evidence="6">Belongs to the RnpA family.</text>
</comment>
<dbReference type="EC" id="3.1.26.5" evidence="6 7"/>
<keyword evidence="9" id="KW-1185">Reference proteome</keyword>
<reference evidence="8 9" key="1">
    <citation type="submission" date="2021-02" db="EMBL/GenBank/DDBJ databases">
        <title>Complete Genome Sequence of Arcanobacterium phocisimile strain DSM 26142T from a harbour seal.</title>
        <authorList>
            <person name="Borowiak M."/>
            <person name="Alssahen M."/>
            <person name="Malorny B."/>
            <person name="Laemmler C."/>
            <person name="Siebert U."/>
            <person name="Ploetz M."/>
            <person name="Abdulmawjood A."/>
        </authorList>
    </citation>
    <scope>NUCLEOTIDE SEQUENCE [LARGE SCALE GENOMIC DNA]</scope>
    <source>
        <strain evidence="8 9">DSM 26142</strain>
    </source>
</reference>
<comment type="catalytic activity">
    <reaction evidence="6">
        <text>Endonucleolytic cleavage of RNA, removing 5'-extranucleotides from tRNA precursor.</text>
        <dbReference type="EC" id="3.1.26.5"/>
    </reaction>
</comment>
<dbReference type="NCBIfam" id="TIGR00188">
    <property type="entry name" value="rnpA"/>
    <property type="match status" value="1"/>
</dbReference>
<keyword evidence="1 6" id="KW-0819">tRNA processing</keyword>
<keyword evidence="3 6" id="KW-0255">Endonuclease</keyword>
<dbReference type="Gene3D" id="3.30.230.10">
    <property type="match status" value="1"/>
</dbReference>
<evidence type="ECO:0000256" key="1">
    <source>
        <dbReference type="ARBA" id="ARBA00022694"/>
    </source>
</evidence>
<dbReference type="PANTHER" id="PTHR33992">
    <property type="entry name" value="RIBONUCLEASE P PROTEIN COMPONENT"/>
    <property type="match status" value="1"/>
</dbReference>
<evidence type="ECO:0000256" key="6">
    <source>
        <dbReference type="HAMAP-Rule" id="MF_00227"/>
    </source>
</evidence>
<dbReference type="SUPFAM" id="SSF54211">
    <property type="entry name" value="Ribosomal protein S5 domain 2-like"/>
    <property type="match status" value="1"/>
</dbReference>
<dbReference type="PANTHER" id="PTHR33992:SF1">
    <property type="entry name" value="RIBONUCLEASE P PROTEIN COMPONENT"/>
    <property type="match status" value="1"/>
</dbReference>
<dbReference type="GO" id="GO:0004526">
    <property type="term" value="F:ribonuclease P activity"/>
    <property type="evidence" value="ECO:0007669"/>
    <property type="project" value="UniProtKB-EC"/>
</dbReference>
<evidence type="ECO:0000313" key="8">
    <source>
        <dbReference type="EMBL" id="QRV02184.1"/>
    </source>
</evidence>
<name>A0ABX7II21_9ACTO</name>
<comment type="subunit">
    <text evidence="6">Consists of a catalytic RNA component (M1 or rnpB) and a protein subunit.</text>
</comment>
<organism evidence="8 9">
    <name type="scientific">Arcanobacterium phocisimile</name>
    <dbReference type="NCBI Taxonomy" id="1302235"/>
    <lineage>
        <taxon>Bacteria</taxon>
        <taxon>Bacillati</taxon>
        <taxon>Actinomycetota</taxon>
        <taxon>Actinomycetes</taxon>
        <taxon>Actinomycetales</taxon>
        <taxon>Actinomycetaceae</taxon>
        <taxon>Arcanobacterium</taxon>
    </lineage>
</organism>
<dbReference type="EMBL" id="CP070228">
    <property type="protein sequence ID" value="QRV02184.1"/>
    <property type="molecule type" value="Genomic_DNA"/>
</dbReference>